<name>A0ABX1YJN7_9BACL</name>
<proteinExistence type="predicted"/>
<organism evidence="3 4">
    <name type="scientific">Paenibacillus phytohabitans</name>
    <dbReference type="NCBI Taxonomy" id="2654978"/>
    <lineage>
        <taxon>Bacteria</taxon>
        <taxon>Bacillati</taxon>
        <taxon>Bacillota</taxon>
        <taxon>Bacilli</taxon>
        <taxon>Bacillales</taxon>
        <taxon>Paenibacillaceae</taxon>
        <taxon>Paenibacillus</taxon>
    </lineage>
</organism>
<dbReference type="InterPro" id="IPR025436">
    <property type="entry name" value="DUF4179"/>
</dbReference>
<feature type="domain" description="DUF4179" evidence="2">
    <location>
        <begin position="40"/>
        <end position="124"/>
    </location>
</feature>
<reference evidence="3 4" key="1">
    <citation type="submission" date="2019-10" db="EMBL/GenBank/DDBJ databases">
        <title>Description of Paenibacillus terricola sp. nov.</title>
        <authorList>
            <person name="Carlier A."/>
            <person name="Qi S."/>
        </authorList>
    </citation>
    <scope>NUCLEOTIDE SEQUENCE [LARGE SCALE GENOMIC DNA]</scope>
    <source>
        <strain evidence="3 4">LMG 31459</strain>
    </source>
</reference>
<keyword evidence="1" id="KW-0472">Membrane</keyword>
<accession>A0ABX1YJN7</accession>
<evidence type="ECO:0000259" key="2">
    <source>
        <dbReference type="Pfam" id="PF13786"/>
    </source>
</evidence>
<comment type="caution">
    <text evidence="3">The sequence shown here is derived from an EMBL/GenBank/DDBJ whole genome shotgun (WGS) entry which is preliminary data.</text>
</comment>
<dbReference type="EMBL" id="WHOB01000062">
    <property type="protein sequence ID" value="NOU81250.1"/>
    <property type="molecule type" value="Genomic_DNA"/>
</dbReference>
<evidence type="ECO:0000256" key="1">
    <source>
        <dbReference type="SAM" id="Phobius"/>
    </source>
</evidence>
<keyword evidence="1" id="KW-1133">Transmembrane helix</keyword>
<gene>
    <name evidence="3" type="ORF">GC101_20510</name>
</gene>
<feature type="transmembrane region" description="Helical" evidence="1">
    <location>
        <begin position="44"/>
        <end position="67"/>
    </location>
</feature>
<sequence>MRTIEERLQEHQQIMTPSELEGRLRTALERVPVKTRTRIRARTWVASAAAAFMLTVGIYQYPAFAYYGGKLFSKSELDTMAFTELADHGYGQSVHKSKTLDDGTVITINGVIADDNALTMYYSIDPASGSVYTGDFPAGNYSLRYGVDKLEGFLTDSDPLGGSGGSSKDGTRFEGVYKFEPASPFSRTLTVTFSEWLENGTVAHYPVSFKFEANRAMKSLLTADISQAVPVDQGTVHYDSITASPTSTLVKGHYELEDGETPRFSAVTKLYVNGMEVNYWSMRSARSGKTGLTDFEIEYDVLPTDKLQSVELVLDNFTGYEQIEQPVSLSAPSDRSILLGEEKLWIRSVTRTSTSYDIVIAGKQFTFLDTETLAVLAGESTVPVASISQARPWDLKNGNILWERTYSFNTEDAPQFLLLDGYHYIKTYNKTITVPIDGKKH</sequence>
<keyword evidence="1" id="KW-0812">Transmembrane</keyword>
<evidence type="ECO:0000313" key="3">
    <source>
        <dbReference type="EMBL" id="NOU81250.1"/>
    </source>
</evidence>
<keyword evidence="4" id="KW-1185">Reference proteome</keyword>
<protein>
    <submittedName>
        <fullName evidence="3">DUF4179 domain-containing protein</fullName>
    </submittedName>
</protein>
<dbReference type="Pfam" id="PF13786">
    <property type="entry name" value="DUF4179"/>
    <property type="match status" value="1"/>
</dbReference>
<dbReference type="Proteomes" id="UP000596857">
    <property type="component" value="Unassembled WGS sequence"/>
</dbReference>
<dbReference type="RefSeq" id="WP_171718765.1">
    <property type="nucleotide sequence ID" value="NZ_WHOB01000062.1"/>
</dbReference>
<evidence type="ECO:0000313" key="4">
    <source>
        <dbReference type="Proteomes" id="UP000596857"/>
    </source>
</evidence>